<evidence type="ECO:0000256" key="2">
    <source>
        <dbReference type="SAM" id="MobiDB-lite"/>
    </source>
</evidence>
<dbReference type="EMBL" id="JASPKY010000552">
    <property type="protein sequence ID" value="KAK9693127.1"/>
    <property type="molecule type" value="Genomic_DNA"/>
</dbReference>
<dbReference type="InterPro" id="IPR013783">
    <property type="entry name" value="Ig-like_fold"/>
</dbReference>
<dbReference type="PROSITE" id="PS50853">
    <property type="entry name" value="FN3"/>
    <property type="match status" value="2"/>
</dbReference>
<dbReference type="SUPFAM" id="SSF49265">
    <property type="entry name" value="Fibronectin type III"/>
    <property type="match status" value="2"/>
</dbReference>
<dbReference type="AlphaFoldDB" id="A0AAW1ITS1"/>
<dbReference type="Gene3D" id="2.60.40.10">
    <property type="entry name" value="Immunoglobulins"/>
    <property type="match status" value="2"/>
</dbReference>
<organism evidence="5 6">
    <name type="scientific">Popillia japonica</name>
    <name type="common">Japanese beetle</name>
    <dbReference type="NCBI Taxonomy" id="7064"/>
    <lineage>
        <taxon>Eukaryota</taxon>
        <taxon>Metazoa</taxon>
        <taxon>Ecdysozoa</taxon>
        <taxon>Arthropoda</taxon>
        <taxon>Hexapoda</taxon>
        <taxon>Insecta</taxon>
        <taxon>Pterygota</taxon>
        <taxon>Neoptera</taxon>
        <taxon>Endopterygota</taxon>
        <taxon>Coleoptera</taxon>
        <taxon>Polyphaga</taxon>
        <taxon>Scarabaeiformia</taxon>
        <taxon>Scarabaeidae</taxon>
        <taxon>Rutelinae</taxon>
        <taxon>Popillia</taxon>
    </lineage>
</organism>
<protein>
    <submittedName>
        <fullName evidence="5">Fibronectin type III domain</fullName>
    </submittedName>
</protein>
<sequence length="479" mass="53512">MNFETAEYLNNTTDTTNSVNHETFNTAPYNLKAEYISSSSINISWTHNNKHVDSFVICQVLLDSSKNNCQTVDSKSNKFTFENLQPSTIYEFRNLQPSTIYEFRVRAKFANNNFSLNSRAIEACTLPEVLGPPTIQDLKYRVLNATSVCLQWRAPHTINGTKIKYFVSYKNSSDGVVGKKIDINTSQHCWIPPPSGKNVFQAQLTQLNPELKYTVSITLENTSNSYSIFVSTRKINNTVEKVEDEIYEQQKLGFILGIAISLFGVASCVSCLVYSMKRRQNTNTAPQLRANYYNGGAHATTTFASLQVRHQEACAADVQEIQTLIGENGVCHIPSATPNDLDTKGGITFPNQQANGSIHHPAKTVYIPNGHVHITENPQFYIHSQNQNNHPEREPILQSTQDDSFEEDSNSNLQNTKLRKFFFQTPPDQSEKRKSGSPVNLNESVSSSIDSSLNVTQMTILDTSGVLYRKVSAPLGPNG</sequence>
<evidence type="ECO:0000259" key="4">
    <source>
        <dbReference type="PROSITE" id="PS50853"/>
    </source>
</evidence>
<feature type="region of interest" description="Disordered" evidence="2">
    <location>
        <begin position="384"/>
        <end position="412"/>
    </location>
</feature>
<keyword evidence="3" id="KW-0812">Transmembrane</keyword>
<dbReference type="SMART" id="SM00060">
    <property type="entry name" value="FN3"/>
    <property type="match status" value="2"/>
</dbReference>
<dbReference type="Pfam" id="PF00041">
    <property type="entry name" value="fn3"/>
    <property type="match status" value="2"/>
</dbReference>
<comment type="caution">
    <text evidence="5">The sequence shown here is derived from an EMBL/GenBank/DDBJ whole genome shotgun (WGS) entry which is preliminary data.</text>
</comment>
<feature type="domain" description="Fibronectin type-III" evidence="4">
    <location>
        <begin position="27"/>
        <end position="128"/>
    </location>
</feature>
<dbReference type="InterPro" id="IPR036116">
    <property type="entry name" value="FN3_sf"/>
</dbReference>
<keyword evidence="6" id="KW-1185">Reference proteome</keyword>
<dbReference type="PANTHER" id="PTHR46708:SF2">
    <property type="entry name" value="FIBRONECTIN TYPE-III DOMAIN-CONTAINING PROTEIN"/>
    <property type="match status" value="1"/>
</dbReference>
<dbReference type="InterPro" id="IPR003961">
    <property type="entry name" value="FN3_dom"/>
</dbReference>
<evidence type="ECO:0000313" key="6">
    <source>
        <dbReference type="Proteomes" id="UP001458880"/>
    </source>
</evidence>
<keyword evidence="3" id="KW-1133">Transmembrane helix</keyword>
<feature type="transmembrane region" description="Helical" evidence="3">
    <location>
        <begin position="252"/>
        <end position="274"/>
    </location>
</feature>
<keyword evidence="3" id="KW-0472">Membrane</keyword>
<gene>
    <name evidence="5" type="ORF">QE152_g34414</name>
</gene>
<keyword evidence="1" id="KW-0677">Repeat</keyword>
<reference evidence="5 6" key="1">
    <citation type="journal article" date="2024" name="BMC Genomics">
        <title>De novo assembly and annotation of Popillia japonica's genome with initial clues to its potential as an invasive pest.</title>
        <authorList>
            <person name="Cucini C."/>
            <person name="Boschi S."/>
            <person name="Funari R."/>
            <person name="Cardaioli E."/>
            <person name="Iannotti N."/>
            <person name="Marturano G."/>
            <person name="Paoli F."/>
            <person name="Bruttini M."/>
            <person name="Carapelli A."/>
            <person name="Frati F."/>
            <person name="Nardi F."/>
        </authorList>
    </citation>
    <scope>NUCLEOTIDE SEQUENCE [LARGE SCALE GENOMIC DNA]</scope>
    <source>
        <strain evidence="5">DMR45628</strain>
    </source>
</reference>
<dbReference type="PANTHER" id="PTHR46708">
    <property type="entry name" value="TENASCIN"/>
    <property type="match status" value="1"/>
</dbReference>
<evidence type="ECO:0000256" key="1">
    <source>
        <dbReference type="ARBA" id="ARBA00022737"/>
    </source>
</evidence>
<feature type="region of interest" description="Disordered" evidence="2">
    <location>
        <begin position="424"/>
        <end position="444"/>
    </location>
</feature>
<dbReference type="InterPro" id="IPR050991">
    <property type="entry name" value="ECM_Regulatory_Proteins"/>
</dbReference>
<accession>A0AAW1ITS1</accession>
<evidence type="ECO:0000256" key="3">
    <source>
        <dbReference type="SAM" id="Phobius"/>
    </source>
</evidence>
<evidence type="ECO:0000313" key="5">
    <source>
        <dbReference type="EMBL" id="KAK9693127.1"/>
    </source>
</evidence>
<proteinExistence type="predicted"/>
<feature type="domain" description="Fibronectin type-III" evidence="4">
    <location>
        <begin position="134"/>
        <end position="241"/>
    </location>
</feature>
<name>A0AAW1ITS1_POPJA</name>
<dbReference type="Proteomes" id="UP001458880">
    <property type="component" value="Unassembled WGS sequence"/>
</dbReference>
<dbReference type="CDD" id="cd00063">
    <property type="entry name" value="FN3"/>
    <property type="match status" value="1"/>
</dbReference>